<dbReference type="RefSeq" id="WP_184927876.1">
    <property type="nucleotide sequence ID" value="NZ_JACHMO010000001.1"/>
</dbReference>
<evidence type="ECO:0000313" key="1">
    <source>
        <dbReference type="EMBL" id="MBB5807889.1"/>
    </source>
</evidence>
<keyword evidence="2" id="KW-1185">Reference proteome</keyword>
<organism evidence="1 2">
    <name type="scientific">Saccharothrix ecbatanensis</name>
    <dbReference type="NCBI Taxonomy" id="1105145"/>
    <lineage>
        <taxon>Bacteria</taxon>
        <taxon>Bacillati</taxon>
        <taxon>Actinomycetota</taxon>
        <taxon>Actinomycetes</taxon>
        <taxon>Pseudonocardiales</taxon>
        <taxon>Pseudonocardiaceae</taxon>
        <taxon>Saccharothrix</taxon>
    </lineage>
</organism>
<proteinExistence type="predicted"/>
<comment type="caution">
    <text evidence="1">The sequence shown here is derived from an EMBL/GenBank/DDBJ whole genome shotgun (WGS) entry which is preliminary data.</text>
</comment>
<gene>
    <name evidence="1" type="ORF">F4560_007657</name>
</gene>
<dbReference type="AlphaFoldDB" id="A0A7W9HSZ3"/>
<accession>A0A7W9HSZ3</accession>
<reference evidence="1 2" key="1">
    <citation type="submission" date="2020-08" db="EMBL/GenBank/DDBJ databases">
        <title>Sequencing the genomes of 1000 actinobacteria strains.</title>
        <authorList>
            <person name="Klenk H.-P."/>
        </authorList>
    </citation>
    <scope>NUCLEOTIDE SEQUENCE [LARGE SCALE GENOMIC DNA]</scope>
    <source>
        <strain evidence="1 2">DSM 45486</strain>
    </source>
</reference>
<name>A0A7W9HSZ3_9PSEU</name>
<sequence>MNSSLMCFKTPGYLKSGVALASGAARVAGEKSARDRHALGWGVERVELIQVPTPHASTYVPTQNVAPSARERST</sequence>
<dbReference type="EMBL" id="JACHMO010000001">
    <property type="protein sequence ID" value="MBB5807889.1"/>
    <property type="molecule type" value="Genomic_DNA"/>
</dbReference>
<evidence type="ECO:0000313" key="2">
    <source>
        <dbReference type="Proteomes" id="UP000552097"/>
    </source>
</evidence>
<protein>
    <submittedName>
        <fullName evidence="1">Uncharacterized protein</fullName>
    </submittedName>
</protein>
<dbReference type="Proteomes" id="UP000552097">
    <property type="component" value="Unassembled WGS sequence"/>
</dbReference>